<dbReference type="FunFam" id="3.30.160.60:FF:000446">
    <property type="entry name" value="Zinc finger protein"/>
    <property type="match status" value="1"/>
</dbReference>
<keyword evidence="7" id="KW-0238">DNA-binding</keyword>
<feature type="non-terminal residue" evidence="12">
    <location>
        <position position="134"/>
    </location>
</feature>
<comment type="caution">
    <text evidence="12">The sequence shown here is derived from an EMBL/GenBank/DDBJ whole genome shotgun (WGS) entry which is preliminary data.</text>
</comment>
<evidence type="ECO:0000256" key="7">
    <source>
        <dbReference type="ARBA" id="ARBA00023125"/>
    </source>
</evidence>
<accession>A0A401TI73</accession>
<evidence type="ECO:0000256" key="3">
    <source>
        <dbReference type="ARBA" id="ARBA00022737"/>
    </source>
</evidence>
<dbReference type="EMBL" id="BEZZ01070757">
    <property type="protein sequence ID" value="GCC42364.1"/>
    <property type="molecule type" value="Genomic_DNA"/>
</dbReference>
<dbReference type="GO" id="GO:0005634">
    <property type="term" value="C:nucleus"/>
    <property type="evidence" value="ECO:0007669"/>
    <property type="project" value="UniProtKB-SubCell"/>
</dbReference>
<protein>
    <recommendedName>
        <fullName evidence="11">C2H2-type domain-containing protein</fullName>
    </recommendedName>
</protein>
<dbReference type="STRING" id="137246.A0A401TI73"/>
<evidence type="ECO:0000256" key="4">
    <source>
        <dbReference type="ARBA" id="ARBA00022771"/>
    </source>
</evidence>
<dbReference type="OrthoDB" id="3437960at2759"/>
<evidence type="ECO:0000256" key="2">
    <source>
        <dbReference type="ARBA" id="ARBA00022723"/>
    </source>
</evidence>
<keyword evidence="4 10" id="KW-0863">Zinc-finger</keyword>
<feature type="domain" description="C2H2-type" evidence="11">
    <location>
        <begin position="30"/>
        <end position="57"/>
    </location>
</feature>
<evidence type="ECO:0000256" key="1">
    <source>
        <dbReference type="ARBA" id="ARBA00004123"/>
    </source>
</evidence>
<dbReference type="SUPFAM" id="SSF57667">
    <property type="entry name" value="beta-beta-alpha zinc fingers"/>
    <property type="match status" value="1"/>
</dbReference>
<proteinExistence type="predicted"/>
<dbReference type="GO" id="GO:0010468">
    <property type="term" value="P:regulation of gene expression"/>
    <property type="evidence" value="ECO:0007669"/>
    <property type="project" value="TreeGrafter"/>
</dbReference>
<dbReference type="Proteomes" id="UP000287033">
    <property type="component" value="Unassembled WGS sequence"/>
</dbReference>
<organism evidence="12 13">
    <name type="scientific">Chiloscyllium punctatum</name>
    <name type="common">Brownbanded bambooshark</name>
    <name type="synonym">Hemiscyllium punctatum</name>
    <dbReference type="NCBI Taxonomy" id="137246"/>
    <lineage>
        <taxon>Eukaryota</taxon>
        <taxon>Metazoa</taxon>
        <taxon>Chordata</taxon>
        <taxon>Craniata</taxon>
        <taxon>Vertebrata</taxon>
        <taxon>Chondrichthyes</taxon>
        <taxon>Elasmobranchii</taxon>
        <taxon>Galeomorphii</taxon>
        <taxon>Galeoidea</taxon>
        <taxon>Orectolobiformes</taxon>
        <taxon>Hemiscylliidae</taxon>
        <taxon>Chiloscyllium</taxon>
    </lineage>
</organism>
<evidence type="ECO:0000256" key="10">
    <source>
        <dbReference type="PROSITE-ProRule" id="PRU00042"/>
    </source>
</evidence>
<dbReference type="PANTHER" id="PTHR16515:SF49">
    <property type="entry name" value="GASTRULA ZINC FINGER PROTEIN XLCGF49.1-LIKE-RELATED"/>
    <property type="match status" value="1"/>
</dbReference>
<evidence type="ECO:0000256" key="8">
    <source>
        <dbReference type="ARBA" id="ARBA00023163"/>
    </source>
</evidence>
<dbReference type="PROSITE" id="PS00028">
    <property type="entry name" value="ZINC_FINGER_C2H2_1"/>
    <property type="match status" value="2"/>
</dbReference>
<keyword evidence="3" id="KW-0677">Repeat</keyword>
<dbReference type="PROSITE" id="PS50157">
    <property type="entry name" value="ZINC_FINGER_C2H2_2"/>
    <property type="match status" value="2"/>
</dbReference>
<keyword evidence="8" id="KW-0804">Transcription</keyword>
<sequence>MERVQGSRGGGSAPRGAEETLRAVSPANCFICSECGMTFDLYSRLESHMVVHRPRNHVDRSSFRCPVCGRSFSQPGSLRRHAVTHTVPYQCHKDFGQHGEEWPLRCGVCDRDFRHTLGIHRLFHAAEWKRREYE</sequence>
<keyword evidence="9" id="KW-0539">Nucleus</keyword>
<keyword evidence="5" id="KW-0862">Zinc</keyword>
<dbReference type="SMART" id="SM00355">
    <property type="entry name" value="ZnF_C2H2"/>
    <property type="match status" value="2"/>
</dbReference>
<keyword evidence="13" id="KW-1185">Reference proteome</keyword>
<keyword evidence="2" id="KW-0479">Metal-binding</keyword>
<dbReference type="AlphaFoldDB" id="A0A401TI73"/>
<evidence type="ECO:0000259" key="11">
    <source>
        <dbReference type="PROSITE" id="PS50157"/>
    </source>
</evidence>
<comment type="subcellular location">
    <subcellularLocation>
        <location evidence="1">Nucleus</location>
    </subcellularLocation>
</comment>
<dbReference type="Gene3D" id="3.30.160.60">
    <property type="entry name" value="Classic Zinc Finger"/>
    <property type="match status" value="1"/>
</dbReference>
<reference evidence="12 13" key="1">
    <citation type="journal article" date="2018" name="Nat. Ecol. Evol.">
        <title>Shark genomes provide insights into elasmobranch evolution and the origin of vertebrates.</title>
        <authorList>
            <person name="Hara Y"/>
            <person name="Yamaguchi K"/>
            <person name="Onimaru K"/>
            <person name="Kadota M"/>
            <person name="Koyanagi M"/>
            <person name="Keeley SD"/>
            <person name="Tatsumi K"/>
            <person name="Tanaka K"/>
            <person name="Motone F"/>
            <person name="Kageyama Y"/>
            <person name="Nozu R"/>
            <person name="Adachi N"/>
            <person name="Nishimura O"/>
            <person name="Nakagawa R"/>
            <person name="Tanegashima C"/>
            <person name="Kiyatake I"/>
            <person name="Matsumoto R"/>
            <person name="Murakumo K"/>
            <person name="Nishida K"/>
            <person name="Terakita A"/>
            <person name="Kuratani S"/>
            <person name="Sato K"/>
            <person name="Hyodo S Kuraku.S."/>
        </authorList>
    </citation>
    <scope>NUCLEOTIDE SEQUENCE [LARGE SCALE GENOMIC DNA]</scope>
</reference>
<dbReference type="GO" id="GO:0008270">
    <property type="term" value="F:zinc ion binding"/>
    <property type="evidence" value="ECO:0007669"/>
    <property type="project" value="UniProtKB-KW"/>
</dbReference>
<evidence type="ECO:0000256" key="9">
    <source>
        <dbReference type="ARBA" id="ARBA00023242"/>
    </source>
</evidence>
<evidence type="ECO:0000313" key="12">
    <source>
        <dbReference type="EMBL" id="GCC42364.1"/>
    </source>
</evidence>
<gene>
    <name evidence="12" type="ORF">chiPu_0026021</name>
</gene>
<dbReference type="FunFam" id="3.30.160.60:FF:000646">
    <property type="entry name" value="Myeloid zinc finger 1"/>
    <property type="match status" value="1"/>
</dbReference>
<feature type="domain" description="C2H2-type" evidence="11">
    <location>
        <begin position="63"/>
        <end position="90"/>
    </location>
</feature>
<evidence type="ECO:0000256" key="5">
    <source>
        <dbReference type="ARBA" id="ARBA00022833"/>
    </source>
</evidence>
<dbReference type="InterPro" id="IPR050331">
    <property type="entry name" value="Zinc_finger"/>
</dbReference>
<keyword evidence="6" id="KW-0805">Transcription regulation</keyword>
<evidence type="ECO:0000256" key="6">
    <source>
        <dbReference type="ARBA" id="ARBA00023015"/>
    </source>
</evidence>
<dbReference type="InterPro" id="IPR013087">
    <property type="entry name" value="Znf_C2H2_type"/>
</dbReference>
<name>A0A401TI73_CHIPU</name>
<dbReference type="Pfam" id="PF00096">
    <property type="entry name" value="zf-C2H2"/>
    <property type="match status" value="2"/>
</dbReference>
<dbReference type="GO" id="GO:0003677">
    <property type="term" value="F:DNA binding"/>
    <property type="evidence" value="ECO:0007669"/>
    <property type="project" value="UniProtKB-KW"/>
</dbReference>
<evidence type="ECO:0000313" key="13">
    <source>
        <dbReference type="Proteomes" id="UP000287033"/>
    </source>
</evidence>
<dbReference type="PANTHER" id="PTHR16515">
    <property type="entry name" value="PR DOMAIN ZINC FINGER PROTEIN"/>
    <property type="match status" value="1"/>
</dbReference>
<dbReference type="InterPro" id="IPR036236">
    <property type="entry name" value="Znf_C2H2_sf"/>
</dbReference>